<gene>
    <name evidence="2" type="ORF">MNBD_IGNAVI01-2113</name>
</gene>
<organism evidence="2">
    <name type="scientific">hydrothermal vent metagenome</name>
    <dbReference type="NCBI Taxonomy" id="652676"/>
    <lineage>
        <taxon>unclassified sequences</taxon>
        <taxon>metagenomes</taxon>
        <taxon>ecological metagenomes</taxon>
    </lineage>
</organism>
<protein>
    <recommendedName>
        <fullName evidence="1">Transposase DDE domain-containing protein</fullName>
    </recommendedName>
</protein>
<accession>A0A3B1C8L1</accession>
<reference evidence="2" key="1">
    <citation type="submission" date="2018-06" db="EMBL/GenBank/DDBJ databases">
        <authorList>
            <person name="Zhirakovskaya E."/>
        </authorList>
    </citation>
    <scope>NUCLEOTIDE SEQUENCE</scope>
</reference>
<dbReference type="InterPro" id="IPR025668">
    <property type="entry name" value="Tnp_DDE_dom"/>
</dbReference>
<evidence type="ECO:0000313" key="2">
    <source>
        <dbReference type="EMBL" id="VAX26529.1"/>
    </source>
</evidence>
<evidence type="ECO:0000259" key="1">
    <source>
        <dbReference type="Pfam" id="PF13701"/>
    </source>
</evidence>
<dbReference type="Pfam" id="PF13701">
    <property type="entry name" value="DDE_Tnp_1_4"/>
    <property type="match status" value="1"/>
</dbReference>
<dbReference type="EMBL" id="UOGD01000346">
    <property type="protein sequence ID" value="VAX26529.1"/>
    <property type="molecule type" value="Genomic_DNA"/>
</dbReference>
<name>A0A3B1C8L1_9ZZZZ</name>
<sequence length="292" mass="34183">QPLHISWRVYLVDILFRSGSKHSNHEDDFTETVKDITELIRNHYNAEVPIMVVCDSGFLDDKAFTYFEDELEIGYIIIGKMYKDIRDYIEKTDANNYKEFKGNGIWNYLEFGNKLKSWNKIRRAIFTRLTTEKSGQLVLDFARPDTILYTNIGQDLSITEQLINAGQEDLLTADSIISLAHKRGKDELIHRSIKELATKEQLPFKNMEMNRAYYYLLGISHFLFESYKREVAYDVVSIVSYPNTFRRILIDFAVKIVSHSGEIILKVTKEIKDRLKIYDLWELCQNPPPIFA</sequence>
<feature type="non-terminal residue" evidence="2">
    <location>
        <position position="1"/>
    </location>
</feature>
<feature type="domain" description="Transposase DDE" evidence="1">
    <location>
        <begin position="9"/>
        <end position="273"/>
    </location>
</feature>
<proteinExistence type="predicted"/>
<dbReference type="AlphaFoldDB" id="A0A3B1C8L1"/>